<name>A0A942WHW0_9FIRM</name>
<evidence type="ECO:0000313" key="9">
    <source>
        <dbReference type="EMBL" id="MBS4884856.1"/>
    </source>
</evidence>
<accession>A0A942WHW0</accession>
<evidence type="ECO:0000256" key="1">
    <source>
        <dbReference type="ARBA" id="ARBA00005915"/>
    </source>
</evidence>
<keyword evidence="5" id="KW-0269">Exonuclease</keyword>
<evidence type="ECO:0000256" key="5">
    <source>
        <dbReference type="ARBA" id="ARBA00022839"/>
    </source>
</evidence>
<dbReference type="Pfam" id="PF17768">
    <property type="entry name" value="RecJ_OB"/>
    <property type="match status" value="1"/>
</dbReference>
<dbReference type="AlphaFoldDB" id="A0A942WHW0"/>
<feature type="domain" description="RecJ OB" evidence="8">
    <location>
        <begin position="434"/>
        <end position="531"/>
    </location>
</feature>
<sequence length="558" mass="63007">MRIKLLDSKRQLDIQQNFHLPYLAAKVLASKQLCDEEIKELLASPILSDPFQAKGIQEAADRIYLAKQQKEKVLVCGDYDADGICATAIMVDALQRYGVNAGFYIPNRFKEGYGLQVHTVEMAKQKGYSLLITVDNGVKAFGALKKVKELELDVIVSDHHAMEEDFPCFCLLHPQLMGEQFSTLSGAGVALTLARALIGDVEEHIVYACVAAIADVMTVKKETRAIIKLGLQYLRKGAALPIQMLANDRYPRWNETLIAFQIVPKLNATGRLADLANANNTVRYLLLHNREDISRMAKQICDLNDKRKAMSDEMVETARSLVHDEYDFQLLFHESFHEGMVGIVAGKLQEELQKPVMVATLRDHTFKGSIRSGKLLDLTDFFQGCKQDLTAYGGHVAAAGIGFPFEKKQNIQDYVNNRMKDIQLQKEIVYEAVALDSKEISMQEVEGLSMLAPFGNGFEEPLFFLQNQDILEEKLLKKGIHRKWLLKNNVEAMYFNCQDMKECLSEGAQLSLLGNLRINTFLKKRNVSLFVVEAFDKQMQNEIEFDIILSLTPKKKKT</sequence>
<reference evidence="9" key="1">
    <citation type="submission" date="2021-02" db="EMBL/GenBank/DDBJ databases">
        <title>Infant gut strain persistence is associated with maternal origin, phylogeny, and functional potential including surface adhesion and iron acquisition.</title>
        <authorList>
            <person name="Lou Y.C."/>
        </authorList>
    </citation>
    <scope>NUCLEOTIDE SEQUENCE</scope>
    <source>
        <strain evidence="9">L3_108_103G1_dasL3_108_103G1_concoct_2</strain>
    </source>
</reference>
<proteinExistence type="inferred from homology"/>
<dbReference type="InterPro" id="IPR003156">
    <property type="entry name" value="DHHA1_dom"/>
</dbReference>
<evidence type="ECO:0000256" key="2">
    <source>
        <dbReference type="ARBA" id="ARBA00019841"/>
    </source>
</evidence>
<dbReference type="InterPro" id="IPR001667">
    <property type="entry name" value="DDH_dom"/>
</dbReference>
<protein>
    <recommendedName>
        <fullName evidence="2">Single-stranded-DNA-specific exonuclease RecJ</fullName>
    </recommendedName>
</protein>
<comment type="similarity">
    <text evidence="1">Belongs to the RecJ family.</text>
</comment>
<dbReference type="GO" id="GO:0004527">
    <property type="term" value="F:exonuclease activity"/>
    <property type="evidence" value="ECO:0007669"/>
    <property type="project" value="UniProtKB-KW"/>
</dbReference>
<dbReference type="RefSeq" id="WP_278640643.1">
    <property type="nucleotide sequence ID" value="NZ_JAGZMZ010000026.1"/>
</dbReference>
<keyword evidence="4" id="KW-0378">Hydrolase</keyword>
<dbReference type="InterPro" id="IPR041122">
    <property type="entry name" value="RecJ_OB"/>
</dbReference>
<evidence type="ECO:0000259" key="8">
    <source>
        <dbReference type="Pfam" id="PF17768"/>
    </source>
</evidence>
<feature type="domain" description="DDH" evidence="6">
    <location>
        <begin position="72"/>
        <end position="198"/>
    </location>
</feature>
<dbReference type="Gene3D" id="3.10.310.30">
    <property type="match status" value="1"/>
</dbReference>
<dbReference type="SUPFAM" id="SSF64182">
    <property type="entry name" value="DHH phosphoesterases"/>
    <property type="match status" value="1"/>
</dbReference>
<evidence type="ECO:0000259" key="6">
    <source>
        <dbReference type="Pfam" id="PF01368"/>
    </source>
</evidence>
<gene>
    <name evidence="9" type="ORF">KHZ85_08855</name>
</gene>
<dbReference type="Pfam" id="PF01368">
    <property type="entry name" value="DHH"/>
    <property type="match status" value="1"/>
</dbReference>
<dbReference type="InterPro" id="IPR051673">
    <property type="entry name" value="SSDNA_exonuclease_RecJ"/>
</dbReference>
<keyword evidence="3" id="KW-0540">Nuclease</keyword>
<dbReference type="Proteomes" id="UP000753219">
    <property type="component" value="Unassembled WGS sequence"/>
</dbReference>
<evidence type="ECO:0000256" key="3">
    <source>
        <dbReference type="ARBA" id="ARBA00022722"/>
    </source>
</evidence>
<evidence type="ECO:0000313" key="10">
    <source>
        <dbReference type="Proteomes" id="UP000753219"/>
    </source>
</evidence>
<dbReference type="GO" id="GO:0003676">
    <property type="term" value="F:nucleic acid binding"/>
    <property type="evidence" value="ECO:0007669"/>
    <property type="project" value="InterPro"/>
</dbReference>
<dbReference type="InterPro" id="IPR038763">
    <property type="entry name" value="DHH_sf"/>
</dbReference>
<dbReference type="EMBL" id="JAGZMZ010000026">
    <property type="protein sequence ID" value="MBS4884856.1"/>
    <property type="molecule type" value="Genomic_DNA"/>
</dbReference>
<organism evidence="9 10">
    <name type="scientific">Amedibacillus dolichus</name>
    <dbReference type="NCBI Taxonomy" id="31971"/>
    <lineage>
        <taxon>Bacteria</taxon>
        <taxon>Bacillati</taxon>
        <taxon>Bacillota</taxon>
        <taxon>Erysipelotrichia</taxon>
        <taxon>Erysipelotrichales</taxon>
        <taxon>Erysipelotrichaceae</taxon>
        <taxon>Amedibacillus</taxon>
    </lineage>
</organism>
<evidence type="ECO:0000256" key="4">
    <source>
        <dbReference type="ARBA" id="ARBA00022801"/>
    </source>
</evidence>
<dbReference type="Pfam" id="PF02272">
    <property type="entry name" value="DHHA1"/>
    <property type="match status" value="1"/>
</dbReference>
<dbReference type="PANTHER" id="PTHR30255">
    <property type="entry name" value="SINGLE-STRANDED-DNA-SPECIFIC EXONUCLEASE RECJ"/>
    <property type="match status" value="1"/>
</dbReference>
<dbReference type="PANTHER" id="PTHR30255:SF2">
    <property type="entry name" value="SINGLE-STRANDED-DNA-SPECIFIC EXONUCLEASE RECJ"/>
    <property type="match status" value="1"/>
</dbReference>
<feature type="domain" description="DHHA1" evidence="7">
    <location>
        <begin position="333"/>
        <end position="420"/>
    </location>
</feature>
<comment type="caution">
    <text evidence="9">The sequence shown here is derived from an EMBL/GenBank/DDBJ whole genome shotgun (WGS) entry which is preliminary data.</text>
</comment>
<dbReference type="Gene3D" id="3.90.1640.30">
    <property type="match status" value="1"/>
</dbReference>
<evidence type="ECO:0000259" key="7">
    <source>
        <dbReference type="Pfam" id="PF02272"/>
    </source>
</evidence>